<keyword evidence="9" id="KW-1185">Reference proteome</keyword>
<dbReference type="InterPro" id="IPR001087">
    <property type="entry name" value="GDSL"/>
</dbReference>
<evidence type="ECO:0000256" key="1">
    <source>
        <dbReference type="ARBA" id="ARBA00004613"/>
    </source>
</evidence>
<sequence length="279" mass="30220">MSLLVGIMVGVIVGMVLLRLSLCSVFPASFAFGDSLLDTGNNNHLVSLARANFDPYGIDFGRPTGRFCNGRTSADVINQQLGLAFSPPYMAPTTAGSAILKGVNYASGAAGILNDSGIIFRLFDLGAKKIVVSNIGPIGCTPYMRDFNPQVGDECDSSPDQLIQLYNTHLKGLLVELKTNLLGSLFVYADVYHIMQDVLLNYNKYGFENVNSSCCLTAGQHGGLIPCAPDSKVCEDRSKYAFWDSFHPSDAMNAIFAERLLNGDIYDVSPMNIYQLSQV</sequence>
<organism evidence="8 9">
    <name type="scientific">Clitoria ternatea</name>
    <name type="common">Butterfly pea</name>
    <dbReference type="NCBI Taxonomy" id="43366"/>
    <lineage>
        <taxon>Eukaryota</taxon>
        <taxon>Viridiplantae</taxon>
        <taxon>Streptophyta</taxon>
        <taxon>Embryophyta</taxon>
        <taxon>Tracheophyta</taxon>
        <taxon>Spermatophyta</taxon>
        <taxon>Magnoliopsida</taxon>
        <taxon>eudicotyledons</taxon>
        <taxon>Gunneridae</taxon>
        <taxon>Pentapetalae</taxon>
        <taxon>rosids</taxon>
        <taxon>fabids</taxon>
        <taxon>Fabales</taxon>
        <taxon>Fabaceae</taxon>
        <taxon>Papilionoideae</taxon>
        <taxon>50 kb inversion clade</taxon>
        <taxon>NPAAA clade</taxon>
        <taxon>indigoferoid/millettioid clade</taxon>
        <taxon>Phaseoleae</taxon>
        <taxon>Clitoria</taxon>
    </lineage>
</organism>
<keyword evidence="7" id="KW-0443">Lipid metabolism</keyword>
<comment type="similarity">
    <text evidence="2">Belongs to the 'GDSL' lipolytic enzyme family.</text>
</comment>
<proteinExistence type="inferred from homology"/>
<keyword evidence="3" id="KW-0964">Secreted</keyword>
<evidence type="ECO:0000256" key="3">
    <source>
        <dbReference type="ARBA" id="ARBA00022525"/>
    </source>
</evidence>
<dbReference type="Gene3D" id="3.40.50.1110">
    <property type="entry name" value="SGNH hydrolase"/>
    <property type="match status" value="2"/>
</dbReference>
<dbReference type="AlphaFoldDB" id="A0AAN9JSR9"/>
<dbReference type="EMBL" id="JAYKXN010000003">
    <property type="protein sequence ID" value="KAK7303671.1"/>
    <property type="molecule type" value="Genomic_DNA"/>
</dbReference>
<dbReference type="Proteomes" id="UP001359559">
    <property type="component" value="Unassembled WGS sequence"/>
</dbReference>
<evidence type="ECO:0008006" key="10">
    <source>
        <dbReference type="Google" id="ProtNLM"/>
    </source>
</evidence>
<evidence type="ECO:0000256" key="5">
    <source>
        <dbReference type="ARBA" id="ARBA00022801"/>
    </source>
</evidence>
<reference evidence="8 9" key="1">
    <citation type="submission" date="2024-01" db="EMBL/GenBank/DDBJ databases">
        <title>The genomes of 5 underutilized Papilionoideae crops provide insights into root nodulation and disease resistance.</title>
        <authorList>
            <person name="Yuan L."/>
        </authorList>
    </citation>
    <scope>NUCLEOTIDE SEQUENCE [LARGE SCALE GENOMIC DNA]</scope>
    <source>
        <strain evidence="8">LY-2023</strain>
        <tissue evidence="8">Leaf</tissue>
    </source>
</reference>
<keyword evidence="5" id="KW-0378">Hydrolase</keyword>
<protein>
    <recommendedName>
        <fullName evidence="10">GDSL esterase/lipase</fullName>
    </recommendedName>
</protein>
<name>A0AAN9JSR9_CLITE</name>
<evidence type="ECO:0000256" key="6">
    <source>
        <dbReference type="ARBA" id="ARBA00022963"/>
    </source>
</evidence>
<evidence type="ECO:0000313" key="9">
    <source>
        <dbReference type="Proteomes" id="UP001359559"/>
    </source>
</evidence>
<dbReference type="InterPro" id="IPR035669">
    <property type="entry name" value="SGNH_plant_lipase-like"/>
</dbReference>
<dbReference type="CDD" id="cd01837">
    <property type="entry name" value="SGNH_plant_lipase_like"/>
    <property type="match status" value="1"/>
</dbReference>
<evidence type="ECO:0000313" key="8">
    <source>
        <dbReference type="EMBL" id="KAK7303671.1"/>
    </source>
</evidence>
<gene>
    <name evidence="8" type="ORF">RJT34_14584</name>
</gene>
<evidence type="ECO:0000256" key="2">
    <source>
        <dbReference type="ARBA" id="ARBA00008668"/>
    </source>
</evidence>
<dbReference type="PANTHER" id="PTHR45650:SF88">
    <property type="entry name" value="GDSL-LIKE LIPASE_ACYLHYDROLASE SUPERFAMILY PROTEIN"/>
    <property type="match status" value="1"/>
</dbReference>
<evidence type="ECO:0000256" key="7">
    <source>
        <dbReference type="ARBA" id="ARBA00023098"/>
    </source>
</evidence>
<keyword evidence="6" id="KW-0442">Lipid degradation</keyword>
<dbReference type="GO" id="GO:0005576">
    <property type="term" value="C:extracellular region"/>
    <property type="evidence" value="ECO:0007669"/>
    <property type="project" value="UniProtKB-SubCell"/>
</dbReference>
<keyword evidence="4" id="KW-0732">Signal</keyword>
<dbReference type="Pfam" id="PF00657">
    <property type="entry name" value="Lipase_GDSL"/>
    <property type="match status" value="2"/>
</dbReference>
<comment type="caution">
    <text evidence="8">The sequence shown here is derived from an EMBL/GenBank/DDBJ whole genome shotgun (WGS) entry which is preliminary data.</text>
</comment>
<comment type="subcellular location">
    <subcellularLocation>
        <location evidence="1">Secreted</location>
    </subcellularLocation>
</comment>
<dbReference type="InterPro" id="IPR036514">
    <property type="entry name" value="SGNH_hydro_sf"/>
</dbReference>
<dbReference type="InterPro" id="IPR051238">
    <property type="entry name" value="GDSL_esterase/lipase"/>
</dbReference>
<dbReference type="PANTHER" id="PTHR45650">
    <property type="entry name" value="GDSL-LIKE LIPASE/ACYLHYDROLASE-RELATED"/>
    <property type="match status" value="1"/>
</dbReference>
<evidence type="ECO:0000256" key="4">
    <source>
        <dbReference type="ARBA" id="ARBA00022729"/>
    </source>
</evidence>
<accession>A0AAN9JSR9</accession>
<dbReference type="GO" id="GO:0016042">
    <property type="term" value="P:lipid catabolic process"/>
    <property type="evidence" value="ECO:0007669"/>
    <property type="project" value="UniProtKB-KW"/>
</dbReference>
<dbReference type="GO" id="GO:0016788">
    <property type="term" value="F:hydrolase activity, acting on ester bonds"/>
    <property type="evidence" value="ECO:0007669"/>
    <property type="project" value="InterPro"/>
</dbReference>